<dbReference type="Proteomes" id="UP001500418">
    <property type="component" value="Unassembled WGS sequence"/>
</dbReference>
<comment type="caution">
    <text evidence="2">The sequence shown here is derived from an EMBL/GenBank/DDBJ whole genome shotgun (WGS) entry which is preliminary data.</text>
</comment>
<evidence type="ECO:0000256" key="1">
    <source>
        <dbReference type="SAM" id="Phobius"/>
    </source>
</evidence>
<reference evidence="2 3" key="1">
    <citation type="journal article" date="2019" name="Int. J. Syst. Evol. Microbiol.">
        <title>The Global Catalogue of Microorganisms (GCM) 10K type strain sequencing project: providing services to taxonomists for standard genome sequencing and annotation.</title>
        <authorList>
            <consortium name="The Broad Institute Genomics Platform"/>
            <consortium name="The Broad Institute Genome Sequencing Center for Infectious Disease"/>
            <person name="Wu L."/>
            <person name="Ma J."/>
        </authorList>
    </citation>
    <scope>NUCLEOTIDE SEQUENCE [LARGE SCALE GENOMIC DNA]</scope>
    <source>
        <strain evidence="2 3">JCM 11444</strain>
    </source>
</reference>
<organism evidence="2 3">
    <name type="scientific">Streptomyces rhizosphaericus</name>
    <dbReference type="NCBI Taxonomy" id="114699"/>
    <lineage>
        <taxon>Bacteria</taxon>
        <taxon>Bacillati</taxon>
        <taxon>Actinomycetota</taxon>
        <taxon>Actinomycetes</taxon>
        <taxon>Kitasatosporales</taxon>
        <taxon>Streptomycetaceae</taxon>
        <taxon>Streptomyces</taxon>
        <taxon>Streptomyces violaceusniger group</taxon>
    </lineage>
</organism>
<accession>A0ABN1QSA2</accession>
<dbReference type="EMBL" id="BAAAID010000053">
    <property type="protein sequence ID" value="GAA0946740.1"/>
    <property type="molecule type" value="Genomic_DNA"/>
</dbReference>
<keyword evidence="1" id="KW-1133">Transmembrane helix</keyword>
<keyword evidence="1" id="KW-0472">Membrane</keyword>
<proteinExistence type="predicted"/>
<keyword evidence="3" id="KW-1185">Reference proteome</keyword>
<name>A0ABN1QSA2_9ACTN</name>
<sequence>MDPLRYRPQARRAGARLVSRPPAGIRALRIAALPVIADGLGIHLWLGTEVGLAVAAAGLAAHLAVALLGRRWLQRRDHPLP</sequence>
<evidence type="ECO:0000313" key="2">
    <source>
        <dbReference type="EMBL" id="GAA0946740.1"/>
    </source>
</evidence>
<gene>
    <name evidence="2" type="ORF">GCM10009575_066700</name>
</gene>
<evidence type="ECO:0000313" key="3">
    <source>
        <dbReference type="Proteomes" id="UP001500418"/>
    </source>
</evidence>
<keyword evidence="1" id="KW-0812">Transmembrane</keyword>
<feature type="transmembrane region" description="Helical" evidence="1">
    <location>
        <begin position="52"/>
        <end position="69"/>
    </location>
</feature>
<protein>
    <submittedName>
        <fullName evidence="2">Uncharacterized protein</fullName>
    </submittedName>
</protein>